<evidence type="ECO:0000256" key="3">
    <source>
        <dbReference type="ARBA" id="ARBA00022475"/>
    </source>
</evidence>
<evidence type="ECO:0000313" key="10">
    <source>
        <dbReference type="Proteomes" id="UP001626549"/>
    </source>
</evidence>
<gene>
    <name evidence="9" type="ORF">R0137_10865</name>
</gene>
<keyword evidence="4 7" id="KW-0812">Transmembrane</keyword>
<dbReference type="PANTHER" id="PTHR30558:SF3">
    <property type="entry name" value="BIOPOLYMER TRANSPORT PROTEIN EXBD-RELATED"/>
    <property type="match status" value="1"/>
</dbReference>
<keyword evidence="7" id="KW-0653">Protein transport</keyword>
<evidence type="ECO:0000256" key="5">
    <source>
        <dbReference type="ARBA" id="ARBA00022989"/>
    </source>
</evidence>
<evidence type="ECO:0000256" key="8">
    <source>
        <dbReference type="SAM" id="Phobius"/>
    </source>
</evidence>
<comment type="similarity">
    <text evidence="2 7">Belongs to the ExbD/TolR family.</text>
</comment>
<proteinExistence type="inferred from homology"/>
<accession>A0ABZ0ICI3</accession>
<evidence type="ECO:0000256" key="1">
    <source>
        <dbReference type="ARBA" id="ARBA00004162"/>
    </source>
</evidence>
<protein>
    <submittedName>
        <fullName evidence="9">Biopolymer transporter ExbD</fullName>
    </submittedName>
</protein>
<dbReference type="PANTHER" id="PTHR30558">
    <property type="entry name" value="EXBD MEMBRANE COMPONENT OF PMF-DRIVEN MACROMOLECULE IMPORT SYSTEM"/>
    <property type="match status" value="1"/>
</dbReference>
<dbReference type="EMBL" id="CP136865">
    <property type="protein sequence ID" value="WOJ95746.1"/>
    <property type="molecule type" value="Genomic_DNA"/>
</dbReference>
<evidence type="ECO:0000256" key="4">
    <source>
        <dbReference type="ARBA" id="ARBA00022692"/>
    </source>
</evidence>
<keyword evidence="10" id="KW-1185">Reference proteome</keyword>
<dbReference type="RefSeq" id="WP_407326445.1">
    <property type="nucleotide sequence ID" value="NZ_CP136865.1"/>
</dbReference>
<evidence type="ECO:0000256" key="2">
    <source>
        <dbReference type="ARBA" id="ARBA00005811"/>
    </source>
</evidence>
<dbReference type="Proteomes" id="UP001626549">
    <property type="component" value="Chromosome"/>
</dbReference>
<dbReference type="InterPro" id="IPR003400">
    <property type="entry name" value="ExbD"/>
</dbReference>
<evidence type="ECO:0000256" key="6">
    <source>
        <dbReference type="ARBA" id="ARBA00023136"/>
    </source>
</evidence>
<keyword evidence="7" id="KW-0813">Transport</keyword>
<organism evidence="9 10">
    <name type="scientific">Congregibacter brevis</name>
    <dbReference type="NCBI Taxonomy" id="3081201"/>
    <lineage>
        <taxon>Bacteria</taxon>
        <taxon>Pseudomonadati</taxon>
        <taxon>Pseudomonadota</taxon>
        <taxon>Gammaproteobacteria</taxon>
        <taxon>Cellvibrionales</taxon>
        <taxon>Halieaceae</taxon>
        <taxon>Congregibacter</taxon>
    </lineage>
</organism>
<dbReference type="Pfam" id="PF02472">
    <property type="entry name" value="ExbD"/>
    <property type="match status" value="1"/>
</dbReference>
<keyword evidence="5 8" id="KW-1133">Transmembrane helix</keyword>
<dbReference type="Gene3D" id="3.30.420.270">
    <property type="match status" value="1"/>
</dbReference>
<comment type="subcellular location">
    <subcellularLocation>
        <location evidence="1">Cell membrane</location>
        <topology evidence="1">Single-pass membrane protein</topology>
    </subcellularLocation>
    <subcellularLocation>
        <location evidence="7">Cell membrane</location>
        <topology evidence="7">Single-pass type II membrane protein</topology>
    </subcellularLocation>
</comment>
<reference evidence="9 10" key="1">
    <citation type="submission" date="2023-10" db="EMBL/GenBank/DDBJ databases">
        <title>Two novel species belonging to the OM43/NOR5 clade.</title>
        <authorList>
            <person name="Park M."/>
        </authorList>
    </citation>
    <scope>NUCLEOTIDE SEQUENCE [LARGE SCALE GENOMIC DNA]</scope>
    <source>
        <strain evidence="9 10">IMCC45268</strain>
    </source>
</reference>
<evidence type="ECO:0000313" key="9">
    <source>
        <dbReference type="EMBL" id="WOJ95746.1"/>
    </source>
</evidence>
<evidence type="ECO:0000256" key="7">
    <source>
        <dbReference type="RuleBase" id="RU003879"/>
    </source>
</evidence>
<keyword evidence="6 8" id="KW-0472">Membrane</keyword>
<sequence>MKFRRQSREELNVNLTPLIDVVFLLLIFFMVSTTFTRETQLSVDLPEATGLVRDEVKKQVEILIDEAGNYRVNGRALVDTSMRTLQAAVYKVSEGDTTLPLVISADAQAAHESVVRAMDAAGQMGFSRLSIASVQPTPQAQ</sequence>
<name>A0ABZ0ICI3_9GAMM</name>
<feature type="transmembrane region" description="Helical" evidence="8">
    <location>
        <begin position="12"/>
        <end position="31"/>
    </location>
</feature>
<keyword evidence="3" id="KW-1003">Cell membrane</keyword>